<protein>
    <submittedName>
        <fullName evidence="1">Sarcosine oxidase subunit delta</fullName>
    </submittedName>
</protein>
<dbReference type="GO" id="GO:0008115">
    <property type="term" value="F:sarcosine oxidase activity"/>
    <property type="evidence" value="ECO:0007669"/>
    <property type="project" value="InterPro"/>
</dbReference>
<dbReference type="Proteomes" id="UP000672602">
    <property type="component" value="Unassembled WGS sequence"/>
</dbReference>
<keyword evidence="2" id="KW-1185">Reference proteome</keyword>
<accession>A0A8J7RZX3</accession>
<dbReference type="Pfam" id="PF04267">
    <property type="entry name" value="SoxD"/>
    <property type="match status" value="1"/>
</dbReference>
<dbReference type="Gene3D" id="3.30.2270.10">
    <property type="entry name" value="Folate-binding superfamily"/>
    <property type="match status" value="1"/>
</dbReference>
<dbReference type="InterPro" id="IPR038561">
    <property type="entry name" value="SoxD_sf"/>
</dbReference>
<comment type="caution">
    <text evidence="1">The sequence shown here is derived from an EMBL/GenBank/DDBJ whole genome shotgun (WGS) entry which is preliminary data.</text>
</comment>
<organism evidence="1 2">
    <name type="scientific">Marivibrio halodurans</name>
    <dbReference type="NCBI Taxonomy" id="2039722"/>
    <lineage>
        <taxon>Bacteria</taxon>
        <taxon>Pseudomonadati</taxon>
        <taxon>Pseudomonadota</taxon>
        <taxon>Alphaproteobacteria</taxon>
        <taxon>Rhodospirillales</taxon>
        <taxon>Rhodospirillaceae</taxon>
        <taxon>Marivibrio</taxon>
    </lineage>
</organism>
<dbReference type="AlphaFoldDB" id="A0A8J7RZX3"/>
<dbReference type="EMBL" id="JAGMWN010000005">
    <property type="protein sequence ID" value="MBP5857792.1"/>
    <property type="molecule type" value="Genomic_DNA"/>
</dbReference>
<gene>
    <name evidence="1" type="ORF">KAJ83_12295</name>
</gene>
<evidence type="ECO:0000313" key="1">
    <source>
        <dbReference type="EMBL" id="MBP5857792.1"/>
    </source>
</evidence>
<sequence length="119" mass="13555">MLTIKCPWCGEREQIEFTAGGEAHIARPENTAELSDEEWGAYIYTRTNPKGVHYERWVHSHGCGKWFNAVRHTVTDIFWDVYKIGEEKPAVPEDWDGATTRAQYQAATQKTAAPDGNEK</sequence>
<dbReference type="GO" id="GO:0046653">
    <property type="term" value="P:tetrahydrofolate metabolic process"/>
    <property type="evidence" value="ECO:0007669"/>
    <property type="project" value="InterPro"/>
</dbReference>
<name>A0A8J7RZX3_9PROT</name>
<dbReference type="RefSeq" id="WP_210682369.1">
    <property type="nucleotide sequence ID" value="NZ_JAGMWN010000005.1"/>
</dbReference>
<proteinExistence type="predicted"/>
<evidence type="ECO:0000313" key="2">
    <source>
        <dbReference type="Proteomes" id="UP000672602"/>
    </source>
</evidence>
<dbReference type="NCBIfam" id="TIGR01374">
    <property type="entry name" value="soxD"/>
    <property type="match status" value="1"/>
</dbReference>
<reference evidence="1" key="1">
    <citation type="submission" date="2021-04" db="EMBL/GenBank/DDBJ databases">
        <authorList>
            <person name="Zhang D.-C."/>
        </authorList>
    </citation>
    <scope>NUCLEOTIDE SEQUENCE</scope>
    <source>
        <strain evidence="1">CGMCC 1.15697</strain>
    </source>
</reference>
<dbReference type="InterPro" id="IPR006279">
    <property type="entry name" value="SoxD"/>
</dbReference>